<feature type="compositionally biased region" description="Basic and acidic residues" evidence="1">
    <location>
        <begin position="227"/>
        <end position="254"/>
    </location>
</feature>
<feature type="signal peptide" evidence="3">
    <location>
        <begin position="1"/>
        <end position="30"/>
    </location>
</feature>
<feature type="compositionally biased region" description="Basic and acidic residues" evidence="1">
    <location>
        <begin position="179"/>
        <end position="194"/>
    </location>
</feature>
<dbReference type="EMBL" id="BOPD01000025">
    <property type="protein sequence ID" value="GIJ34940.1"/>
    <property type="molecule type" value="Genomic_DNA"/>
</dbReference>
<name>A0A9W5XL18_9ACTN</name>
<protein>
    <recommendedName>
        <fullName evidence="6">MYXO-CTERM domain-containing protein</fullName>
    </recommendedName>
</protein>
<feature type="transmembrane region" description="Helical" evidence="2">
    <location>
        <begin position="315"/>
        <end position="334"/>
    </location>
</feature>
<dbReference type="Proteomes" id="UP000607311">
    <property type="component" value="Unassembled WGS sequence"/>
</dbReference>
<proteinExistence type="predicted"/>
<evidence type="ECO:0000256" key="3">
    <source>
        <dbReference type="SAM" id="SignalP"/>
    </source>
</evidence>
<keyword evidence="2" id="KW-0812">Transmembrane</keyword>
<feature type="compositionally biased region" description="Basic and acidic residues" evidence="1">
    <location>
        <begin position="80"/>
        <end position="98"/>
    </location>
</feature>
<evidence type="ECO:0008006" key="6">
    <source>
        <dbReference type="Google" id="ProtNLM"/>
    </source>
</evidence>
<feature type="compositionally biased region" description="Low complexity" evidence="1">
    <location>
        <begin position="209"/>
        <end position="225"/>
    </location>
</feature>
<keyword evidence="2" id="KW-1133">Transmembrane helix</keyword>
<keyword evidence="5" id="KW-1185">Reference proteome</keyword>
<evidence type="ECO:0000313" key="4">
    <source>
        <dbReference type="EMBL" id="GIJ34940.1"/>
    </source>
</evidence>
<accession>A0A9W5XL18</accession>
<evidence type="ECO:0000313" key="5">
    <source>
        <dbReference type="Proteomes" id="UP000607311"/>
    </source>
</evidence>
<comment type="caution">
    <text evidence="4">The sequence shown here is derived from an EMBL/GenBank/DDBJ whole genome shotgun (WGS) entry which is preliminary data.</text>
</comment>
<gene>
    <name evidence="4" type="ORF">Vse01_40880</name>
</gene>
<organism evidence="4 5">
    <name type="scientific">Micromonospora sediminimaris</name>
    <dbReference type="NCBI Taxonomy" id="547162"/>
    <lineage>
        <taxon>Bacteria</taxon>
        <taxon>Bacillati</taxon>
        <taxon>Actinomycetota</taxon>
        <taxon>Actinomycetes</taxon>
        <taxon>Micromonosporales</taxon>
        <taxon>Micromonosporaceae</taxon>
        <taxon>Micromonospora</taxon>
    </lineage>
</organism>
<dbReference type="RefSeq" id="WP_093410673.1">
    <property type="nucleotide sequence ID" value="NZ_BOPD01000025.1"/>
</dbReference>
<feature type="chain" id="PRO_5040938700" description="MYXO-CTERM domain-containing protein" evidence="3">
    <location>
        <begin position="31"/>
        <end position="344"/>
    </location>
</feature>
<keyword evidence="3" id="KW-0732">Signal</keyword>
<dbReference type="AlphaFoldDB" id="A0A9W5XL18"/>
<dbReference type="OrthoDB" id="3406076at2"/>
<evidence type="ECO:0000256" key="1">
    <source>
        <dbReference type="SAM" id="MobiDB-lite"/>
    </source>
</evidence>
<evidence type="ECO:0000256" key="2">
    <source>
        <dbReference type="SAM" id="Phobius"/>
    </source>
</evidence>
<reference evidence="4" key="1">
    <citation type="submission" date="2021-01" db="EMBL/GenBank/DDBJ databases">
        <title>Whole genome shotgun sequence of Verrucosispora sediminis NBRC 107745.</title>
        <authorList>
            <person name="Komaki H."/>
            <person name="Tamura T."/>
        </authorList>
    </citation>
    <scope>NUCLEOTIDE SEQUENCE</scope>
    <source>
        <strain evidence="4">NBRC 107745</strain>
    </source>
</reference>
<sequence>MAKKMLGKVVAGAALGSASLLVFAPGAAYADGQPQTEEGKVFAKPHAVKAGEEVKLVQICPEEQEHPFVWSKVTGKVKLEPARDGDSRGDHKDWREENGAAEGGMDSEGWSGHERSQPAEGESGGGWGGGADVRDDWKGEEHGQDAEGGRDSKDHDKKDWKGQDEAGYSANEESTGDWSGRHESGSDSAERDWSGEGDWSGESHKGDWSSESGGSDWSGESGESDWSGEREDRSGEADWSGKRDWAADAADARGKDSWEHKKDFVYYGEAHVARDAKPGTYKLEGSCGTGELVVLPHGGVDGGDGGIATGADRGLATAGASLVGAAALGGLVLMRRRRADEFAA</sequence>
<feature type="compositionally biased region" description="Basic and acidic residues" evidence="1">
    <location>
        <begin position="132"/>
        <end position="164"/>
    </location>
</feature>
<feature type="compositionally biased region" description="Gly residues" evidence="1">
    <location>
        <begin position="122"/>
        <end position="131"/>
    </location>
</feature>
<feature type="region of interest" description="Disordered" evidence="1">
    <location>
        <begin position="80"/>
        <end position="254"/>
    </location>
</feature>
<keyword evidence="2" id="KW-0472">Membrane</keyword>